<accession>A0AAN6BN94</accession>
<proteinExistence type="predicted"/>
<evidence type="ECO:0000313" key="1">
    <source>
        <dbReference type="EMBL" id="GFF73856.1"/>
    </source>
</evidence>
<dbReference type="EMBL" id="JAAAPU010000099">
    <property type="protein sequence ID" value="KAF4202649.1"/>
    <property type="molecule type" value="Genomic_DNA"/>
</dbReference>
<reference evidence="2" key="3">
    <citation type="submission" date="2020-04" db="EMBL/GenBank/DDBJ databases">
        <authorList>
            <person name="Santos R.A.C."/>
            <person name="Steenwyk J.L."/>
            <person name="Rivero-Menendez O."/>
            <person name="Mead M.E."/>
            <person name="Silva L.P."/>
            <person name="Bastos R.W."/>
            <person name="Alastruey-Izquierdo A."/>
            <person name="Goldman G.H."/>
            <person name="Rokas A."/>
        </authorList>
    </citation>
    <scope>NUCLEOTIDE SEQUENCE</scope>
    <source>
        <strain evidence="2">CNM-CM8927</strain>
    </source>
</reference>
<dbReference type="EMBL" id="BLKI01000018">
    <property type="protein sequence ID" value="GFF73856.1"/>
    <property type="molecule type" value="Genomic_DNA"/>
</dbReference>
<gene>
    <name evidence="2" type="ORF">CNMCM8927_009703</name>
    <name evidence="1" type="ORF">IFM60648_04043</name>
</gene>
<organism evidence="2 4">
    <name type="scientific">Aspergillus lentulus</name>
    <dbReference type="NCBI Taxonomy" id="293939"/>
    <lineage>
        <taxon>Eukaryota</taxon>
        <taxon>Fungi</taxon>
        <taxon>Dikarya</taxon>
        <taxon>Ascomycota</taxon>
        <taxon>Pezizomycotina</taxon>
        <taxon>Eurotiomycetes</taxon>
        <taxon>Eurotiomycetidae</taxon>
        <taxon>Eurotiales</taxon>
        <taxon>Aspergillaceae</taxon>
        <taxon>Aspergillus</taxon>
        <taxon>Aspergillus subgen. Fumigati</taxon>
    </lineage>
</organism>
<comment type="caution">
    <text evidence="2">The sequence shown here is derived from an EMBL/GenBank/DDBJ whole genome shotgun (WGS) entry which is preliminary data.</text>
</comment>
<dbReference type="Proteomes" id="UP000465220">
    <property type="component" value="Unassembled WGS sequence"/>
</dbReference>
<dbReference type="AlphaFoldDB" id="A0AAN6BN94"/>
<protein>
    <submittedName>
        <fullName evidence="2">Uncharacterized protein</fullName>
    </submittedName>
</protein>
<keyword evidence="3" id="KW-1185">Reference proteome</keyword>
<reference evidence="2" key="1">
    <citation type="journal article" date="2020" name="bioRxiv">
        <title>Genomic and phenotypic heterogeneity of clinical isolates of the human pathogens Aspergillus fumigatus, Aspergillus lentulus and Aspergillus fumigatiaffinis.</title>
        <authorList>
            <person name="dos Santos R.A.C."/>
            <person name="Steenwyk J.L."/>
            <person name="Rivero-Menendez O."/>
            <person name="Mead M.E."/>
            <person name="Silva L.P."/>
            <person name="Bastos R.W."/>
            <person name="Alastruey-Izquierdo A."/>
            <person name="Goldman G.H."/>
            <person name="Rokas A."/>
        </authorList>
    </citation>
    <scope>NUCLEOTIDE SEQUENCE</scope>
    <source>
        <strain evidence="2">CNM-CM8927</strain>
    </source>
</reference>
<name>A0AAN6BN94_ASPLE</name>
<reference evidence="1 3" key="2">
    <citation type="submission" date="2020-01" db="EMBL/GenBank/DDBJ databases">
        <title>Draft genome sequence of Aspergillus lentulus IFM 60648.</title>
        <authorList>
            <person name="Takahashi H."/>
            <person name="Yaguchi T."/>
        </authorList>
    </citation>
    <scope>NUCLEOTIDE SEQUENCE [LARGE SCALE GENOMIC DNA]</scope>
    <source>
        <strain evidence="1 3">IFM 60648</strain>
    </source>
</reference>
<evidence type="ECO:0000313" key="3">
    <source>
        <dbReference type="Proteomes" id="UP000465220"/>
    </source>
</evidence>
<dbReference type="Proteomes" id="UP000649114">
    <property type="component" value="Unassembled WGS sequence"/>
</dbReference>
<sequence>MQSANNVNKRDDPYHFFGDLWLESPEEHLSREELSRLMAFEPLICDLENRTQCSAHDIRNAFSNFALRETEAWESLGVERSLKLLVQPSGDVGAVVACHLHNPTFYAKDPYCKETETKSNPTIQQVNQAGFSSQNCFIFDHICRRDRTEDVLLFYNDEIIGIHEDFMLSLRRRMGAKVEICWGRHVRERMKKLVNLVPFKLWGRFQDVELYLELEGQRLIRFVIFVAHPQFFFYHGFFTENGVRFRATSAKKQDLYLTVASKLGGIAIRQDFYETIHRPALYGQFTREHREIVNRLEADADSQLKKAFPQKYHQLELAMEGIPYKKNYGDLTISTTCLDLFSRLPDKSFISEWHEIPDPLVEWIHQQAGLQVDQKPISSKDELLTAFYFLSPANYGQSHESLMHVIVKVGIWYITRVQKKRHESVVDLIIPGARPYDIVRRKCSKCGERVLDDAFASYAKEDPKKYVIWYRLHGCGRPACSSAVDGTCFANLIPLDPNQGYKIATRRSLQCARSAVWEEYLLRLSEDERRATQKEVQTRCGNCGTEEYLDRKPRWTAEPSSRAEEEELQLEKKAEVLGSSRHRKIVQTTPFPQACMRYNHVEVKPETFWGP</sequence>
<evidence type="ECO:0000313" key="4">
    <source>
        <dbReference type="Proteomes" id="UP000649114"/>
    </source>
</evidence>
<evidence type="ECO:0000313" key="2">
    <source>
        <dbReference type="EMBL" id="KAF4202649.1"/>
    </source>
</evidence>